<dbReference type="PANTHER" id="PTHR24012">
    <property type="entry name" value="RNA BINDING PROTEIN"/>
    <property type="match status" value="1"/>
</dbReference>
<dbReference type="GO" id="GO:0003723">
    <property type="term" value="F:RNA binding"/>
    <property type="evidence" value="ECO:0007669"/>
    <property type="project" value="UniProtKB-UniRule"/>
</dbReference>
<dbReference type="PROSITE" id="PS50102">
    <property type="entry name" value="RRM"/>
    <property type="match status" value="3"/>
</dbReference>
<accession>A0A8H5HTL9</accession>
<dbReference type="InterPro" id="IPR000504">
    <property type="entry name" value="RRM_dom"/>
</dbReference>
<evidence type="ECO:0000259" key="5">
    <source>
        <dbReference type="PROSITE" id="PS50102"/>
    </source>
</evidence>
<dbReference type="Pfam" id="PF00076">
    <property type="entry name" value="RRM_1"/>
    <property type="match status" value="2"/>
</dbReference>
<dbReference type="InterPro" id="IPR035979">
    <property type="entry name" value="RBD_domain_sf"/>
</dbReference>
<keyword evidence="7" id="KW-1185">Reference proteome</keyword>
<proteinExistence type="predicted"/>
<evidence type="ECO:0000256" key="2">
    <source>
        <dbReference type="ARBA" id="ARBA00022884"/>
    </source>
</evidence>
<name>A0A8H5HTL9_9AGAR</name>
<feature type="domain" description="RRM" evidence="5">
    <location>
        <begin position="633"/>
        <end position="706"/>
    </location>
</feature>
<reference evidence="6 7" key="1">
    <citation type="journal article" date="2020" name="ISME J.">
        <title>Uncovering the hidden diversity of litter-decomposition mechanisms in mushroom-forming fungi.</title>
        <authorList>
            <person name="Floudas D."/>
            <person name="Bentzer J."/>
            <person name="Ahren D."/>
            <person name="Johansson T."/>
            <person name="Persson P."/>
            <person name="Tunlid A."/>
        </authorList>
    </citation>
    <scope>NUCLEOTIDE SEQUENCE [LARGE SCALE GENOMIC DNA]</scope>
    <source>
        <strain evidence="6 7">CBS 406.79</strain>
    </source>
</reference>
<dbReference type="CDD" id="cd00590">
    <property type="entry name" value="RRM_SF"/>
    <property type="match status" value="1"/>
</dbReference>
<dbReference type="Pfam" id="PF23085">
    <property type="entry name" value="RRM_PARP14_3"/>
    <property type="match status" value="1"/>
</dbReference>
<dbReference type="Proteomes" id="UP000518752">
    <property type="component" value="Unassembled WGS sequence"/>
</dbReference>
<protein>
    <recommendedName>
        <fullName evidence="5">RRM domain-containing protein</fullName>
    </recommendedName>
</protein>
<dbReference type="OrthoDB" id="360390at2759"/>
<dbReference type="AlphaFoldDB" id="A0A8H5HTL9"/>
<feature type="domain" description="RRM" evidence="5">
    <location>
        <begin position="876"/>
        <end position="943"/>
    </location>
</feature>
<gene>
    <name evidence="6" type="ORF">D9757_003432</name>
</gene>
<evidence type="ECO:0000313" key="6">
    <source>
        <dbReference type="EMBL" id="KAF5389233.1"/>
    </source>
</evidence>
<dbReference type="Gene3D" id="3.30.70.330">
    <property type="match status" value="3"/>
</dbReference>
<dbReference type="EMBL" id="JAACJN010000023">
    <property type="protein sequence ID" value="KAF5389233.1"/>
    <property type="molecule type" value="Genomic_DNA"/>
</dbReference>
<evidence type="ECO:0000256" key="3">
    <source>
        <dbReference type="PROSITE-ProRule" id="PRU00176"/>
    </source>
</evidence>
<evidence type="ECO:0000256" key="4">
    <source>
        <dbReference type="SAM" id="MobiDB-lite"/>
    </source>
</evidence>
<feature type="domain" description="RRM" evidence="5">
    <location>
        <begin position="776"/>
        <end position="852"/>
    </location>
</feature>
<organism evidence="6 7">
    <name type="scientific">Collybiopsis confluens</name>
    <dbReference type="NCBI Taxonomy" id="2823264"/>
    <lineage>
        <taxon>Eukaryota</taxon>
        <taxon>Fungi</taxon>
        <taxon>Dikarya</taxon>
        <taxon>Basidiomycota</taxon>
        <taxon>Agaricomycotina</taxon>
        <taxon>Agaricomycetes</taxon>
        <taxon>Agaricomycetidae</taxon>
        <taxon>Agaricales</taxon>
        <taxon>Marasmiineae</taxon>
        <taxon>Omphalotaceae</taxon>
        <taxon>Collybiopsis</taxon>
    </lineage>
</organism>
<evidence type="ECO:0000313" key="7">
    <source>
        <dbReference type="Proteomes" id="UP000518752"/>
    </source>
</evidence>
<feature type="compositionally biased region" description="Basic and acidic residues" evidence="4">
    <location>
        <begin position="1001"/>
        <end position="1016"/>
    </location>
</feature>
<dbReference type="InterPro" id="IPR011990">
    <property type="entry name" value="TPR-like_helical_dom_sf"/>
</dbReference>
<comment type="caution">
    <text evidence="6">The sequence shown here is derived from an EMBL/GenBank/DDBJ whole genome shotgun (WGS) entry which is preliminary data.</text>
</comment>
<dbReference type="CDD" id="cd12296">
    <property type="entry name" value="RRM1_Prp24"/>
    <property type="match status" value="1"/>
</dbReference>
<dbReference type="InterPro" id="IPR034397">
    <property type="entry name" value="Prp24_RRM1"/>
</dbReference>
<dbReference type="InterPro" id="IPR012677">
    <property type="entry name" value="Nucleotide-bd_a/b_plait_sf"/>
</dbReference>
<feature type="region of interest" description="Disordered" evidence="4">
    <location>
        <begin position="992"/>
        <end position="1016"/>
    </location>
</feature>
<feature type="compositionally biased region" description="Basic and acidic residues" evidence="4">
    <location>
        <begin position="596"/>
        <end position="606"/>
    </location>
</feature>
<dbReference type="SMART" id="SM00360">
    <property type="entry name" value="RRM"/>
    <property type="match status" value="4"/>
</dbReference>
<keyword evidence="2 3" id="KW-0694">RNA-binding</keyword>
<sequence>MKSYRHVRVTKLLCIPAPCTMNESSSLDALAALIEKLAEDPHNLSLHVQHIHLAKSLEGMEAELIFALEMYTSCFAAGDEAWLELLDIKQRSVNIDTVNGIEELLALFRRAEEDYLSISVLKRHIEFILSRYQDYADGAIKPNELGELFSVEWTKIAVADVVDKGIGHITASHLLWDQLKDWEMEILESSSASERPPLVEQCDAFLLRRLGQPHARVEDTFQAYSSFTTNYKPAEQYEPLLIAASKVKTRTLKAIERRDQHENTLSRSQNSLEAFAQYIGYERRAKNPDLMTTSAVYERALHEAAKRRFLGEYGAEEALRSFWTGYSDALRLLNVGQHEQLSLFKRAVRSIPGSGEIWARYIRLIERYTDPEHVKEGRDTVTGDAFLPQLARDVGQLVPLVLARAGFEKRLIDLGVSDDETVPTLLGILESGIEMVRNTSGDPKMRLEKYLTEFYRFAGTPESSVVVWKSAAEHYKNSYLAWTSYTDSLIQTDQHDEARKVLSDIVFKHIDWPEAIWEAWSLFEHLYGSVEHLEVCLDKIERAEYQVNVRRAKEVEKANYRAVQVAVESQASMVPVSDVPVPSISVENTMNVDKFQESRGTKRGAEDTTTGDMKKKIKLEPPSAPLKRDRENSTVFVANIPTDTSEQELSTLFVDCGRVREVKITQLPSATVATVEFVDRESVPAALTKDKKRIHDQEIAVHLAWQSTLYVTNFPESADDSYVRDLFGKYGTIFDVSAQASLELHGRDLEPGRAINVLISNPERKKERTDQDADDRELHVASLNKRTTKKDLQTLFSKFGPLKDVRMAMDNDGKFKGFAFVEFENESDARAALDANNQELRGRRMAVTIADSRAKLRLRPFNADRGFGRTAELANRSIRVKNLPSGTQEGVLHQIFEKLVPVRRVEIFENANEAVVEVHNPADAAKLLLRSEPVVIQGKLLELYEETFVPRKVGDTSATIFAPRKTAAKPRVGLGHPGKKLVAPISSTLGQPVLSSSSKNMESKEQDDFRKLLSGQ</sequence>
<evidence type="ECO:0000256" key="1">
    <source>
        <dbReference type="ARBA" id="ARBA00022737"/>
    </source>
</evidence>
<dbReference type="SUPFAM" id="SSF48452">
    <property type="entry name" value="TPR-like"/>
    <property type="match status" value="1"/>
</dbReference>
<dbReference type="SUPFAM" id="SSF54928">
    <property type="entry name" value="RNA-binding domain, RBD"/>
    <property type="match status" value="2"/>
</dbReference>
<dbReference type="Gene3D" id="1.25.40.10">
    <property type="entry name" value="Tetratricopeptide repeat domain"/>
    <property type="match status" value="2"/>
</dbReference>
<feature type="region of interest" description="Disordered" evidence="4">
    <location>
        <begin position="596"/>
        <end position="618"/>
    </location>
</feature>
<keyword evidence="1" id="KW-0677">Repeat</keyword>